<gene>
    <name evidence="1" type="ORF">ACFYV7_38965</name>
</gene>
<organism evidence="1 2">
    <name type="scientific">Nocardia suismassiliense</name>
    <dbReference type="NCBI Taxonomy" id="2077092"/>
    <lineage>
        <taxon>Bacteria</taxon>
        <taxon>Bacillati</taxon>
        <taxon>Actinomycetota</taxon>
        <taxon>Actinomycetes</taxon>
        <taxon>Mycobacteriales</taxon>
        <taxon>Nocardiaceae</taxon>
        <taxon>Nocardia</taxon>
    </lineage>
</organism>
<evidence type="ECO:0000313" key="1">
    <source>
        <dbReference type="EMBL" id="MFF3228829.1"/>
    </source>
</evidence>
<comment type="caution">
    <text evidence="1">The sequence shown here is derived from an EMBL/GenBank/DDBJ whole genome shotgun (WGS) entry which is preliminary data.</text>
</comment>
<reference evidence="1 2" key="1">
    <citation type="submission" date="2024-10" db="EMBL/GenBank/DDBJ databases">
        <title>The Natural Products Discovery Center: Release of the First 8490 Sequenced Strains for Exploring Actinobacteria Biosynthetic Diversity.</title>
        <authorList>
            <person name="Kalkreuter E."/>
            <person name="Kautsar S.A."/>
            <person name="Yang D."/>
            <person name="Bader C.D."/>
            <person name="Teijaro C.N."/>
            <person name="Fluegel L."/>
            <person name="Davis C.M."/>
            <person name="Simpson J.R."/>
            <person name="Lauterbach L."/>
            <person name="Steele A.D."/>
            <person name="Gui C."/>
            <person name="Meng S."/>
            <person name="Li G."/>
            <person name="Viehrig K."/>
            <person name="Ye F."/>
            <person name="Su P."/>
            <person name="Kiefer A.F."/>
            <person name="Nichols A."/>
            <person name="Cepeda A.J."/>
            <person name="Yan W."/>
            <person name="Fan B."/>
            <person name="Jiang Y."/>
            <person name="Adhikari A."/>
            <person name="Zheng C.-J."/>
            <person name="Schuster L."/>
            <person name="Cowan T.M."/>
            <person name="Smanski M.J."/>
            <person name="Chevrette M.G."/>
            <person name="De Carvalho L.P.S."/>
            <person name="Shen B."/>
        </authorList>
    </citation>
    <scope>NUCLEOTIDE SEQUENCE [LARGE SCALE GENOMIC DNA]</scope>
    <source>
        <strain evidence="1 2">NPDC003040</strain>
    </source>
</reference>
<dbReference type="Proteomes" id="UP001601948">
    <property type="component" value="Unassembled WGS sequence"/>
</dbReference>
<protein>
    <recommendedName>
        <fullName evidence="3">Caspase domain-containing protein</fullName>
    </recommendedName>
</protein>
<proteinExistence type="predicted"/>
<dbReference type="EMBL" id="JBIAPI010000016">
    <property type="protein sequence ID" value="MFF3228829.1"/>
    <property type="molecule type" value="Genomic_DNA"/>
</dbReference>
<keyword evidence="2" id="KW-1185">Reference proteome</keyword>
<name>A0ABW6R6X8_9NOCA</name>
<dbReference type="Gene3D" id="3.40.50.1460">
    <property type="match status" value="1"/>
</dbReference>
<dbReference type="RefSeq" id="WP_387725936.1">
    <property type="nucleotide sequence ID" value="NZ_JBIAPI010000016.1"/>
</dbReference>
<evidence type="ECO:0008006" key="3">
    <source>
        <dbReference type="Google" id="ProtNLM"/>
    </source>
</evidence>
<evidence type="ECO:0000313" key="2">
    <source>
        <dbReference type="Proteomes" id="UP001601948"/>
    </source>
</evidence>
<sequence>MVILDCCFSGTAALDADTTSIREFATGAHGRYLMASAEHLGLAPAGQRHTAFTGALLSLLEHGDPRGSPVLTLDAIFDGIYRALRDTRPRRGRAAKPVTAPVIWSSPPTPHPPSARNRAVEIPRLAGAPIPVWPRSVPKTRHRSSVANLCSSVCSSSWRPR</sequence>
<accession>A0ABW6R6X8</accession>